<feature type="region of interest" description="Disordered" evidence="1">
    <location>
        <begin position="184"/>
        <end position="235"/>
    </location>
</feature>
<accession>A0ABP0PDP9</accession>
<feature type="compositionally biased region" description="Basic and acidic residues" evidence="1">
    <location>
        <begin position="208"/>
        <end position="224"/>
    </location>
</feature>
<keyword evidence="2" id="KW-1133">Transmembrane helix</keyword>
<evidence type="ECO:0000313" key="3">
    <source>
        <dbReference type="EMBL" id="CAK9074171.1"/>
    </source>
</evidence>
<evidence type="ECO:0000313" key="4">
    <source>
        <dbReference type="Proteomes" id="UP001642484"/>
    </source>
</evidence>
<comment type="caution">
    <text evidence="3">The sequence shown here is derived from an EMBL/GenBank/DDBJ whole genome shotgun (WGS) entry which is preliminary data.</text>
</comment>
<dbReference type="Proteomes" id="UP001642484">
    <property type="component" value="Unassembled WGS sequence"/>
</dbReference>
<dbReference type="EMBL" id="CAXAMN010022984">
    <property type="protein sequence ID" value="CAK9074171.1"/>
    <property type="molecule type" value="Genomic_DNA"/>
</dbReference>
<proteinExistence type="predicted"/>
<name>A0ABP0PDP9_9DINO</name>
<keyword evidence="2" id="KW-0812">Transmembrane</keyword>
<reference evidence="3 4" key="1">
    <citation type="submission" date="2024-02" db="EMBL/GenBank/DDBJ databases">
        <authorList>
            <person name="Chen Y."/>
            <person name="Shah S."/>
            <person name="Dougan E. K."/>
            <person name="Thang M."/>
            <person name="Chan C."/>
        </authorList>
    </citation>
    <scope>NUCLEOTIDE SEQUENCE [LARGE SCALE GENOMIC DNA]</scope>
</reference>
<organism evidence="3 4">
    <name type="scientific">Durusdinium trenchii</name>
    <dbReference type="NCBI Taxonomy" id="1381693"/>
    <lineage>
        <taxon>Eukaryota</taxon>
        <taxon>Sar</taxon>
        <taxon>Alveolata</taxon>
        <taxon>Dinophyceae</taxon>
        <taxon>Suessiales</taxon>
        <taxon>Symbiodiniaceae</taxon>
        <taxon>Durusdinium</taxon>
    </lineage>
</organism>
<feature type="transmembrane region" description="Helical" evidence="2">
    <location>
        <begin position="308"/>
        <end position="326"/>
    </location>
</feature>
<sequence>MFSPVDARVAVEKVGSPTFPETSPVCHLSHEVDHLSLRTDPTRLRTHSENTDETPVREEGELSELSHVQEVLGPPLEFLPKDIEIQELNAYRLDYQNFRAGHASGARGEMADLCASVREQNEASAKMTYHPSLQKRPRLVPLIGLDLATSSAVRSAASAASEHLEEMEQIHHAFECRITRVETSEDSGLSGPDLPELPLQAPRKSCLKKSDKSEAKLRKPERHPMPRQSSAPAAQQVALRRSWATFMREGAIPTRDRDIEGGDILSPWQRNSTTASTVSSKTGIGFFTHIAVSMLCLVPYLKTQSGSLFCLFLPTTYAAYIVGMWVKLRFRVPNPLDQPPSVITRVLRMERLVREGSVPHWFPHLASVVYLIMVFQLELGHSFQSYARSQRSTLLSAGPQRHDYNCWGTDQQDVADCVLVRHAGYTITVSFYICLIVMAVCNRKVKGSDLVGEHERSLEELFPMEAPSLLCYVERSVKSNSTFWRSHRHYKAQSVVLSLSWTLMSFGVYWELMQGAKTKTAQVVFCSALICTYALQYTLLRHVLLRVILHLEGVKARAAAMAFCDEEGVLPFTSAHSVYVWFSVRRNVQAQNEVAYQNASPIFTAMLICAAACSCWVISQLRQRGITVFGLTSRGGASLMVVASALVSSIFVGVFLSPLGALGPAQRVKFTGLRQHSLEDGTCGEQMASKGAFLLHENSY</sequence>
<feature type="transmembrane region" description="Helical" evidence="2">
    <location>
        <begin position="602"/>
        <end position="619"/>
    </location>
</feature>
<feature type="transmembrane region" description="Helical" evidence="2">
    <location>
        <begin position="639"/>
        <end position="662"/>
    </location>
</feature>
<keyword evidence="4" id="KW-1185">Reference proteome</keyword>
<protein>
    <submittedName>
        <fullName evidence="3">Uncharacterized protein</fullName>
    </submittedName>
</protein>
<gene>
    <name evidence="3" type="ORF">CCMP2556_LOCUS36551</name>
</gene>
<feature type="transmembrane region" description="Helical" evidence="2">
    <location>
        <begin position="522"/>
        <end position="540"/>
    </location>
</feature>
<evidence type="ECO:0000256" key="1">
    <source>
        <dbReference type="SAM" id="MobiDB-lite"/>
    </source>
</evidence>
<keyword evidence="2" id="KW-0472">Membrane</keyword>
<feature type="transmembrane region" description="Helical" evidence="2">
    <location>
        <begin position="283"/>
        <end position="301"/>
    </location>
</feature>
<evidence type="ECO:0000256" key="2">
    <source>
        <dbReference type="SAM" id="Phobius"/>
    </source>
</evidence>
<feature type="transmembrane region" description="Helical" evidence="2">
    <location>
        <begin position="361"/>
        <end position="379"/>
    </location>
</feature>
<feature type="transmembrane region" description="Helical" evidence="2">
    <location>
        <begin position="492"/>
        <end position="510"/>
    </location>
</feature>